<gene>
    <name evidence="7 10" type="primary">gatA</name>
    <name evidence="9" type="ORF">E6K74_00400</name>
    <name evidence="10" type="ORF">E6K77_10120</name>
</gene>
<dbReference type="GO" id="GO:0006412">
    <property type="term" value="P:translation"/>
    <property type="evidence" value="ECO:0007669"/>
    <property type="project" value="UniProtKB-UniRule"/>
</dbReference>
<protein>
    <recommendedName>
        <fullName evidence="7">Glutamyl-tRNA(Gln) amidotransferase subunit A</fullName>
        <shortName evidence="7">Glu-ADT subunit A</shortName>
        <ecNumber evidence="7">6.3.5.7</ecNumber>
    </recommendedName>
</protein>
<name>A0A538TD87_UNCEI</name>
<dbReference type="InterPro" id="IPR004412">
    <property type="entry name" value="GatA"/>
</dbReference>
<evidence type="ECO:0000256" key="3">
    <source>
        <dbReference type="ARBA" id="ARBA00022741"/>
    </source>
</evidence>
<dbReference type="GO" id="GO:0005524">
    <property type="term" value="F:ATP binding"/>
    <property type="evidence" value="ECO:0007669"/>
    <property type="project" value="UniProtKB-KW"/>
</dbReference>
<dbReference type="PROSITE" id="PS00571">
    <property type="entry name" value="AMIDASES"/>
    <property type="match status" value="1"/>
</dbReference>
<evidence type="ECO:0000313" key="9">
    <source>
        <dbReference type="EMBL" id="TMQ56327.1"/>
    </source>
</evidence>
<dbReference type="InterPro" id="IPR036928">
    <property type="entry name" value="AS_sf"/>
</dbReference>
<dbReference type="InterPro" id="IPR023631">
    <property type="entry name" value="Amidase_dom"/>
</dbReference>
<proteinExistence type="inferred from homology"/>
<dbReference type="EMBL" id="VBOX01000100">
    <property type="protein sequence ID" value="TMQ61514.1"/>
    <property type="molecule type" value="Genomic_DNA"/>
</dbReference>
<dbReference type="AlphaFoldDB" id="A0A538TD87"/>
<evidence type="ECO:0000259" key="8">
    <source>
        <dbReference type="Pfam" id="PF01425"/>
    </source>
</evidence>
<keyword evidence="2 7" id="KW-0436">Ligase</keyword>
<dbReference type="SUPFAM" id="SSF75304">
    <property type="entry name" value="Amidase signature (AS) enzymes"/>
    <property type="match status" value="1"/>
</dbReference>
<evidence type="ECO:0000313" key="11">
    <source>
        <dbReference type="Proteomes" id="UP000317366"/>
    </source>
</evidence>
<evidence type="ECO:0000313" key="10">
    <source>
        <dbReference type="EMBL" id="TMQ61514.1"/>
    </source>
</evidence>
<keyword evidence="10" id="KW-0808">Transferase</keyword>
<organism evidence="10 11">
    <name type="scientific">Eiseniibacteriota bacterium</name>
    <dbReference type="NCBI Taxonomy" id="2212470"/>
    <lineage>
        <taxon>Bacteria</taxon>
        <taxon>Candidatus Eiseniibacteriota</taxon>
    </lineage>
</organism>
<evidence type="ECO:0000256" key="1">
    <source>
        <dbReference type="ARBA" id="ARBA00008069"/>
    </source>
</evidence>
<dbReference type="HAMAP" id="MF_00120">
    <property type="entry name" value="GatA"/>
    <property type="match status" value="1"/>
</dbReference>
<dbReference type="GO" id="GO:0016740">
    <property type="term" value="F:transferase activity"/>
    <property type="evidence" value="ECO:0007669"/>
    <property type="project" value="UniProtKB-KW"/>
</dbReference>
<accession>A0A538TD87</accession>
<feature type="active site" description="Charge relay system" evidence="7">
    <location>
        <position position="156"/>
    </location>
</feature>
<dbReference type="EC" id="6.3.5.7" evidence="7"/>
<comment type="function">
    <text evidence="7">Allows the formation of correctly charged Gln-tRNA(Gln) through the transamidation of misacylated Glu-tRNA(Gln) in organisms which lack glutaminyl-tRNA synthetase. The reaction takes place in the presence of glutamine and ATP through an activated gamma-phospho-Glu-tRNA(Gln).</text>
</comment>
<dbReference type="InterPro" id="IPR000120">
    <property type="entry name" value="Amidase"/>
</dbReference>
<dbReference type="EMBL" id="VBOU01000002">
    <property type="protein sequence ID" value="TMQ56327.1"/>
    <property type="molecule type" value="Genomic_DNA"/>
</dbReference>
<evidence type="ECO:0000256" key="7">
    <source>
        <dbReference type="HAMAP-Rule" id="MF_00120"/>
    </source>
</evidence>
<dbReference type="NCBIfam" id="TIGR00132">
    <property type="entry name" value="gatA"/>
    <property type="match status" value="1"/>
</dbReference>
<comment type="catalytic activity">
    <reaction evidence="6 7">
        <text>L-glutamyl-tRNA(Gln) + L-glutamine + ATP + H2O = L-glutaminyl-tRNA(Gln) + L-glutamate + ADP + phosphate + H(+)</text>
        <dbReference type="Rhea" id="RHEA:17521"/>
        <dbReference type="Rhea" id="RHEA-COMP:9681"/>
        <dbReference type="Rhea" id="RHEA-COMP:9684"/>
        <dbReference type="ChEBI" id="CHEBI:15377"/>
        <dbReference type="ChEBI" id="CHEBI:15378"/>
        <dbReference type="ChEBI" id="CHEBI:29985"/>
        <dbReference type="ChEBI" id="CHEBI:30616"/>
        <dbReference type="ChEBI" id="CHEBI:43474"/>
        <dbReference type="ChEBI" id="CHEBI:58359"/>
        <dbReference type="ChEBI" id="CHEBI:78520"/>
        <dbReference type="ChEBI" id="CHEBI:78521"/>
        <dbReference type="ChEBI" id="CHEBI:456216"/>
        <dbReference type="EC" id="6.3.5.7"/>
    </reaction>
</comment>
<dbReference type="Pfam" id="PF01425">
    <property type="entry name" value="Amidase"/>
    <property type="match status" value="1"/>
</dbReference>
<dbReference type="PANTHER" id="PTHR11895:SF151">
    <property type="entry name" value="GLUTAMYL-TRNA(GLN) AMIDOTRANSFERASE SUBUNIT A"/>
    <property type="match status" value="1"/>
</dbReference>
<keyword evidence="5 7" id="KW-0648">Protein biosynthesis</keyword>
<comment type="similarity">
    <text evidence="1 7">Belongs to the amidase family. GatA subfamily.</text>
</comment>
<comment type="subunit">
    <text evidence="7">Heterotrimer of A, B and C subunits.</text>
</comment>
<dbReference type="PANTHER" id="PTHR11895">
    <property type="entry name" value="TRANSAMIDASE"/>
    <property type="match status" value="1"/>
</dbReference>
<dbReference type="InterPro" id="IPR020556">
    <property type="entry name" value="Amidase_CS"/>
</dbReference>
<keyword evidence="3 7" id="KW-0547">Nucleotide-binding</keyword>
<dbReference type="Gene3D" id="3.90.1300.10">
    <property type="entry name" value="Amidase signature (AS) domain"/>
    <property type="match status" value="1"/>
</dbReference>
<evidence type="ECO:0000256" key="2">
    <source>
        <dbReference type="ARBA" id="ARBA00022598"/>
    </source>
</evidence>
<feature type="active site" description="Charge relay system" evidence="7">
    <location>
        <position position="81"/>
    </location>
</feature>
<evidence type="ECO:0000256" key="6">
    <source>
        <dbReference type="ARBA" id="ARBA00047407"/>
    </source>
</evidence>
<evidence type="ECO:0000313" key="12">
    <source>
        <dbReference type="Proteomes" id="UP000319829"/>
    </source>
</evidence>
<comment type="caution">
    <text evidence="10">The sequence shown here is derived from an EMBL/GenBank/DDBJ whole genome shotgun (WGS) entry which is preliminary data.</text>
</comment>
<dbReference type="GO" id="GO:0050567">
    <property type="term" value="F:glutaminyl-tRNA synthase (glutamine-hydrolyzing) activity"/>
    <property type="evidence" value="ECO:0007669"/>
    <property type="project" value="UniProtKB-UniRule"/>
</dbReference>
<evidence type="ECO:0000256" key="5">
    <source>
        <dbReference type="ARBA" id="ARBA00022917"/>
    </source>
</evidence>
<dbReference type="GO" id="GO:0030956">
    <property type="term" value="C:glutamyl-tRNA(Gln) amidotransferase complex"/>
    <property type="evidence" value="ECO:0007669"/>
    <property type="project" value="InterPro"/>
</dbReference>
<evidence type="ECO:0000256" key="4">
    <source>
        <dbReference type="ARBA" id="ARBA00022840"/>
    </source>
</evidence>
<dbReference type="Proteomes" id="UP000317366">
    <property type="component" value="Unassembled WGS sequence"/>
</dbReference>
<sequence>MSDAFVLESAEAIGRSVLSRERSAGDVARTFLDRMDRTAEQLRTYLHRDREQTLAMASAVDARIARGERLTPLAGVPVALKDNLCTRCVPTTCGSKILEGYLPPYDAHVVERLREAGAVFTGKTNCDEFAMGSSTENSAYFPTKNPWDLERVPGGSSGGSAASVAAGEAPLALGSDTGGSVRQPAAFCGVFGLKPTYGAVSRYGLVAFASSLDQIGPIARTARDTALLYNVICGRDERDMTSRAEAAAVPLEDLERGVSGLRLGIPRDLIGEGVDPEILASLDRVAKALAKKGAEILDVSLPHARYSIATYYLIAPAEASSNLARYDGVRYGFRAKTDDLQAMYAVTRGRGFGREVRRRILLGTYALSAGYYDAYYLRAMKVRTLIRRDFEQALTRADAILLPTTPTPPFKIGEKVDDPLAMYLNDIFSVPASLAGVPALSFPAGMTKANLPIGLQLVGRPFEEATLLRVARTWESENADAARVPRLLSERRS</sequence>
<keyword evidence="4 7" id="KW-0067">ATP-binding</keyword>
<feature type="domain" description="Amidase" evidence="8">
    <location>
        <begin position="27"/>
        <end position="468"/>
    </location>
</feature>
<feature type="active site" description="Acyl-ester intermediate" evidence="7">
    <location>
        <position position="180"/>
    </location>
</feature>
<dbReference type="Proteomes" id="UP000319829">
    <property type="component" value="Unassembled WGS sequence"/>
</dbReference>
<reference evidence="11 12" key="1">
    <citation type="journal article" date="2019" name="Nat. Microbiol.">
        <title>Mediterranean grassland soil C-N compound turnover is dependent on rainfall and depth, and is mediated by genomically divergent microorganisms.</title>
        <authorList>
            <person name="Diamond S."/>
            <person name="Andeer P.F."/>
            <person name="Li Z."/>
            <person name="Crits-Christoph A."/>
            <person name="Burstein D."/>
            <person name="Anantharaman K."/>
            <person name="Lane K.R."/>
            <person name="Thomas B.C."/>
            <person name="Pan C."/>
            <person name="Northen T.R."/>
            <person name="Banfield J.F."/>
        </authorList>
    </citation>
    <scope>NUCLEOTIDE SEQUENCE [LARGE SCALE GENOMIC DNA]</scope>
    <source>
        <strain evidence="9">WS_4</strain>
        <strain evidence="10">WS_7</strain>
    </source>
</reference>